<dbReference type="VEuPathDB" id="FungiDB:HpaG811114"/>
<dbReference type="AlphaFoldDB" id="M4BX62"/>
<proteinExistence type="predicted"/>
<reference evidence="2" key="1">
    <citation type="journal article" date="2010" name="Science">
        <title>Signatures of adaptation to obligate biotrophy in the Hyaloperonospora arabidopsidis genome.</title>
        <authorList>
            <person name="Baxter L."/>
            <person name="Tripathy S."/>
            <person name="Ishaque N."/>
            <person name="Boot N."/>
            <person name="Cabral A."/>
            <person name="Kemen E."/>
            <person name="Thines M."/>
            <person name="Ah-Fong A."/>
            <person name="Anderson R."/>
            <person name="Badejoko W."/>
            <person name="Bittner-Eddy P."/>
            <person name="Boore J.L."/>
            <person name="Chibucos M.C."/>
            <person name="Coates M."/>
            <person name="Dehal P."/>
            <person name="Delehaunty K."/>
            <person name="Dong S."/>
            <person name="Downton P."/>
            <person name="Dumas B."/>
            <person name="Fabro G."/>
            <person name="Fronick C."/>
            <person name="Fuerstenberg S.I."/>
            <person name="Fulton L."/>
            <person name="Gaulin E."/>
            <person name="Govers F."/>
            <person name="Hughes L."/>
            <person name="Humphray S."/>
            <person name="Jiang R.H."/>
            <person name="Judelson H."/>
            <person name="Kamoun S."/>
            <person name="Kyung K."/>
            <person name="Meijer H."/>
            <person name="Minx P."/>
            <person name="Morris P."/>
            <person name="Nelson J."/>
            <person name="Phuntumart V."/>
            <person name="Qutob D."/>
            <person name="Rehmany A."/>
            <person name="Rougon-Cardoso A."/>
            <person name="Ryden P."/>
            <person name="Torto-Alalibo T."/>
            <person name="Studholme D."/>
            <person name="Wang Y."/>
            <person name="Win J."/>
            <person name="Wood J."/>
            <person name="Clifton S.W."/>
            <person name="Rogers J."/>
            <person name="Van den Ackerveken G."/>
            <person name="Jones J.D."/>
            <person name="McDowell J.M."/>
            <person name="Beynon J."/>
            <person name="Tyler B.M."/>
        </authorList>
    </citation>
    <scope>NUCLEOTIDE SEQUENCE [LARGE SCALE GENOMIC DNA]</scope>
    <source>
        <strain evidence="2">Emoy2</strain>
    </source>
</reference>
<sequence length="60" mass="6723">MEAEFVVVSEVARELLGIREKLCKIGAMTKLHMLMHVNNQAAIREIEDEASSLKAKLIDV</sequence>
<dbReference type="Proteomes" id="UP000011713">
    <property type="component" value="Unassembled WGS sequence"/>
</dbReference>
<organism evidence="1 2">
    <name type="scientific">Hyaloperonospora arabidopsidis (strain Emoy2)</name>
    <name type="common">Downy mildew agent</name>
    <name type="synonym">Peronospora arabidopsidis</name>
    <dbReference type="NCBI Taxonomy" id="559515"/>
    <lineage>
        <taxon>Eukaryota</taxon>
        <taxon>Sar</taxon>
        <taxon>Stramenopiles</taxon>
        <taxon>Oomycota</taxon>
        <taxon>Peronosporomycetes</taxon>
        <taxon>Peronosporales</taxon>
        <taxon>Peronosporaceae</taxon>
        <taxon>Hyaloperonospora</taxon>
    </lineage>
</organism>
<reference evidence="1" key="2">
    <citation type="submission" date="2015-06" db="UniProtKB">
        <authorList>
            <consortium name="EnsemblProtists"/>
        </authorList>
    </citation>
    <scope>IDENTIFICATION</scope>
    <source>
        <strain evidence="1">Emoy2</strain>
    </source>
</reference>
<name>M4BX62_HYAAE</name>
<dbReference type="InParanoid" id="M4BX62"/>
<dbReference type="EnsemblProtists" id="HpaT811114">
    <property type="protein sequence ID" value="HpaP811114"/>
    <property type="gene ID" value="HpaG811114"/>
</dbReference>
<protein>
    <submittedName>
        <fullName evidence="1">Uncharacterized protein</fullName>
    </submittedName>
</protein>
<dbReference type="HOGENOM" id="CLU_2763296_0_0_1"/>
<evidence type="ECO:0000313" key="1">
    <source>
        <dbReference type="EnsemblProtists" id="HpaP811114"/>
    </source>
</evidence>
<accession>M4BX62</accession>
<keyword evidence="2" id="KW-1185">Reference proteome</keyword>
<dbReference type="EMBL" id="JH598014">
    <property type="status" value="NOT_ANNOTATED_CDS"/>
    <property type="molecule type" value="Genomic_DNA"/>
</dbReference>
<evidence type="ECO:0000313" key="2">
    <source>
        <dbReference type="Proteomes" id="UP000011713"/>
    </source>
</evidence>